<dbReference type="KEGG" id="salk:FBQ74_09235"/>
<comment type="subcellular location">
    <subcellularLocation>
        <location evidence="1">Peroxisome</location>
    </subcellularLocation>
</comment>
<dbReference type="Gene3D" id="3.90.226.10">
    <property type="entry name" value="2-enoyl-CoA Hydratase, Chain A, domain 1"/>
    <property type="match status" value="1"/>
</dbReference>
<dbReference type="RefSeq" id="WP_139756409.1">
    <property type="nucleotide sequence ID" value="NZ_CP039852.1"/>
</dbReference>
<evidence type="ECO:0000313" key="4">
    <source>
        <dbReference type="EMBL" id="QCZ93665.1"/>
    </source>
</evidence>
<keyword evidence="5" id="KW-1185">Reference proteome</keyword>
<sequence length="254" mass="27879">MSNVTTSREGGIVTITMDRADKKNALTREMYQAMADALEDADSDESVKVIKLNANGDCFTAGNDISDFAGQEDNQHIAEVSSFMRALLHCTKPVVAQVHGMAVGIGTTLLLHCDLVYCEPQTRFILPFINLGLVPEFASSYILPRIAGHRKAAEWLMLGEPFDAAQAAQFGLVNDVTDADTLAARVHSVCESLAQKPAFSLKHTKSLLVNNKDAIDQHINDELDVFLEAMTTEAAKEAFDAFLHKRPINPEKFR</sequence>
<name>A0A5B7YDV0_9ALTE</name>
<dbReference type="PANTHER" id="PTHR43684:SF1">
    <property type="entry name" value="ENOYL-COA DELTA ISOMERASE 2"/>
    <property type="match status" value="1"/>
</dbReference>
<proteinExistence type="predicted"/>
<evidence type="ECO:0000256" key="1">
    <source>
        <dbReference type="ARBA" id="ARBA00004275"/>
    </source>
</evidence>
<dbReference type="InterPro" id="IPR001753">
    <property type="entry name" value="Enoyl-CoA_hydra/iso"/>
</dbReference>
<gene>
    <name evidence="4" type="ORF">FBQ74_09235</name>
</gene>
<dbReference type="OrthoDB" id="9797151at2"/>
<dbReference type="EMBL" id="CP039852">
    <property type="protein sequence ID" value="QCZ93665.1"/>
    <property type="molecule type" value="Genomic_DNA"/>
</dbReference>
<dbReference type="InterPro" id="IPR029045">
    <property type="entry name" value="ClpP/crotonase-like_dom_sf"/>
</dbReference>
<evidence type="ECO:0000256" key="3">
    <source>
        <dbReference type="ARBA" id="ARBA00023235"/>
    </source>
</evidence>
<dbReference type="GO" id="GO:0004165">
    <property type="term" value="F:delta(3)-delta(2)-enoyl-CoA isomerase activity"/>
    <property type="evidence" value="ECO:0007669"/>
    <property type="project" value="UniProtKB-ARBA"/>
</dbReference>
<dbReference type="PANTHER" id="PTHR43684">
    <property type="match status" value="1"/>
</dbReference>
<protein>
    <submittedName>
        <fullName evidence="4">Enoyl-CoA hydratase</fullName>
    </submittedName>
</protein>
<keyword evidence="2" id="KW-0576">Peroxisome</keyword>
<dbReference type="Proteomes" id="UP000304912">
    <property type="component" value="Chromosome"/>
</dbReference>
<reference evidence="4 5" key="1">
    <citation type="submission" date="2019-04" db="EMBL/GenBank/DDBJ databases">
        <title>Salinimonas iocasae sp. nov., a halophilic bacterium isolated from the outer tube casing of tubeworms in Okinawa Trough.</title>
        <authorList>
            <person name="Zhang H."/>
            <person name="Wang H."/>
            <person name="Li C."/>
        </authorList>
    </citation>
    <scope>NUCLEOTIDE SEQUENCE [LARGE SCALE GENOMIC DNA]</scope>
    <source>
        <strain evidence="4 5">KX18D6</strain>
    </source>
</reference>
<accession>A0A5B7YDV0</accession>
<organism evidence="4 5">
    <name type="scientific">Salinimonas iocasae</name>
    <dbReference type="NCBI Taxonomy" id="2572577"/>
    <lineage>
        <taxon>Bacteria</taxon>
        <taxon>Pseudomonadati</taxon>
        <taxon>Pseudomonadota</taxon>
        <taxon>Gammaproteobacteria</taxon>
        <taxon>Alteromonadales</taxon>
        <taxon>Alteromonadaceae</taxon>
        <taxon>Alteromonas/Salinimonas group</taxon>
        <taxon>Salinimonas</taxon>
    </lineage>
</organism>
<keyword evidence="3" id="KW-0413">Isomerase</keyword>
<dbReference type="SUPFAM" id="SSF52096">
    <property type="entry name" value="ClpP/crotonase"/>
    <property type="match status" value="1"/>
</dbReference>
<dbReference type="CDD" id="cd06558">
    <property type="entry name" value="crotonase-like"/>
    <property type="match status" value="1"/>
</dbReference>
<dbReference type="Pfam" id="PF00378">
    <property type="entry name" value="ECH_1"/>
    <property type="match status" value="1"/>
</dbReference>
<dbReference type="AlphaFoldDB" id="A0A5B7YDV0"/>
<evidence type="ECO:0000256" key="2">
    <source>
        <dbReference type="ARBA" id="ARBA00023140"/>
    </source>
</evidence>
<evidence type="ECO:0000313" key="5">
    <source>
        <dbReference type="Proteomes" id="UP000304912"/>
    </source>
</evidence>
<dbReference type="InterPro" id="IPR051053">
    <property type="entry name" value="ECH/Chromodomain_protein"/>
</dbReference>